<evidence type="ECO:0000313" key="1">
    <source>
        <dbReference type="EMBL" id="ABW68129.1"/>
    </source>
</evidence>
<dbReference type="AlphaFoldDB" id="A8ZV39"/>
<dbReference type="HOGENOM" id="CLU_2245605_0_0_7"/>
<evidence type="ECO:0008006" key="3">
    <source>
        <dbReference type="Google" id="ProtNLM"/>
    </source>
</evidence>
<protein>
    <recommendedName>
        <fullName evidence="3">Tetratricopeptide repeat protein</fullName>
    </recommendedName>
</protein>
<dbReference type="Proteomes" id="UP000008561">
    <property type="component" value="Chromosome"/>
</dbReference>
<sequence length="104" mass="11884">MTNNPLFYTPSVARLCAQQGYLEKSAEIYAFLLDQDPENRDLRQALDDVNARLSQPDQSKDTGIPENRLEALVGTWVSLLVENNLRQKFENLRDSVKRFNPDAS</sequence>
<accession>A8ZV39</accession>
<evidence type="ECO:0000313" key="2">
    <source>
        <dbReference type="Proteomes" id="UP000008561"/>
    </source>
</evidence>
<proteinExistence type="predicted"/>
<dbReference type="KEGG" id="dol:Dole_2325"/>
<keyword evidence="2" id="KW-1185">Reference proteome</keyword>
<organism evidence="1 2">
    <name type="scientific">Desulfosudis oleivorans (strain DSM 6200 / JCM 39069 / Hxd3)</name>
    <name type="common">Desulfococcus oleovorans</name>
    <dbReference type="NCBI Taxonomy" id="96561"/>
    <lineage>
        <taxon>Bacteria</taxon>
        <taxon>Pseudomonadati</taxon>
        <taxon>Thermodesulfobacteriota</taxon>
        <taxon>Desulfobacteria</taxon>
        <taxon>Desulfobacterales</taxon>
        <taxon>Desulfosudaceae</taxon>
        <taxon>Desulfosudis</taxon>
    </lineage>
</organism>
<name>A8ZV39_DESOH</name>
<gene>
    <name evidence="1" type="ordered locus">Dole_2325</name>
</gene>
<dbReference type="STRING" id="96561.Dole_2325"/>
<dbReference type="OrthoDB" id="5421453at2"/>
<dbReference type="EMBL" id="CP000859">
    <property type="protein sequence ID" value="ABW68129.1"/>
    <property type="molecule type" value="Genomic_DNA"/>
</dbReference>
<reference evidence="1 2" key="1">
    <citation type="submission" date="2007-10" db="EMBL/GenBank/DDBJ databases">
        <title>Complete sequence of Desulfococcus oleovorans Hxd3.</title>
        <authorList>
            <consortium name="US DOE Joint Genome Institute"/>
            <person name="Copeland A."/>
            <person name="Lucas S."/>
            <person name="Lapidus A."/>
            <person name="Barry K."/>
            <person name="Glavina del Rio T."/>
            <person name="Dalin E."/>
            <person name="Tice H."/>
            <person name="Pitluck S."/>
            <person name="Kiss H."/>
            <person name="Brettin T."/>
            <person name="Bruce D."/>
            <person name="Detter J.C."/>
            <person name="Han C."/>
            <person name="Schmutz J."/>
            <person name="Larimer F."/>
            <person name="Land M."/>
            <person name="Hauser L."/>
            <person name="Kyrpides N."/>
            <person name="Kim E."/>
            <person name="Wawrik B."/>
            <person name="Richardson P."/>
        </authorList>
    </citation>
    <scope>NUCLEOTIDE SEQUENCE [LARGE SCALE GENOMIC DNA]</scope>
    <source>
        <strain evidence="2">DSM 6200 / JCM 39069 / Hxd3</strain>
    </source>
</reference>
<dbReference type="RefSeq" id="WP_012175741.1">
    <property type="nucleotide sequence ID" value="NC_009943.1"/>
</dbReference>